<keyword evidence="3" id="KW-1185">Reference proteome</keyword>
<evidence type="ECO:0000256" key="1">
    <source>
        <dbReference type="SAM" id="SignalP"/>
    </source>
</evidence>
<protein>
    <recommendedName>
        <fullName evidence="4">GLTT repeat-containing protein</fullName>
    </recommendedName>
</protein>
<reference evidence="2 3" key="1">
    <citation type="journal article" date="2011" name="Int. J. Syst. Evol. Microbiol.">
        <title>Zhongshania antarctica gen. nov., sp. nov. and Zhongshania guokunii sp. nov., gammaproteobacteria respectively isolated from coastal attached (fast) ice and surface seawater of the Antarctic.</title>
        <authorList>
            <person name="Li H.J."/>
            <person name="Zhang X.Y."/>
            <person name="Chen C.X."/>
            <person name="Zhang Y.J."/>
            <person name="Gao Z.M."/>
            <person name="Yu Y."/>
            <person name="Chen X.L."/>
            <person name="Chen B."/>
            <person name="Zhang Y.Z."/>
        </authorList>
    </citation>
    <scope>NUCLEOTIDE SEQUENCE [LARGE SCALE GENOMIC DNA]</scope>
    <source>
        <strain evidence="2 3">ZS6-22T</strain>
    </source>
</reference>
<gene>
    <name evidence="2" type="ORF">AB4876_09890</name>
</gene>
<evidence type="ECO:0000313" key="2">
    <source>
        <dbReference type="EMBL" id="MEX1669222.1"/>
    </source>
</evidence>
<dbReference type="Proteomes" id="UP001557485">
    <property type="component" value="Unassembled WGS sequence"/>
</dbReference>
<organism evidence="2 3">
    <name type="scientific">Zhongshania guokunii</name>
    <dbReference type="NCBI Taxonomy" id="641783"/>
    <lineage>
        <taxon>Bacteria</taxon>
        <taxon>Pseudomonadati</taxon>
        <taxon>Pseudomonadota</taxon>
        <taxon>Gammaproteobacteria</taxon>
        <taxon>Cellvibrionales</taxon>
        <taxon>Spongiibacteraceae</taxon>
        <taxon>Zhongshania</taxon>
    </lineage>
</organism>
<name>A0ABV3U7F4_9GAMM</name>
<feature type="signal peptide" evidence="1">
    <location>
        <begin position="1"/>
        <end position="28"/>
    </location>
</feature>
<dbReference type="EMBL" id="JBFRYA010000007">
    <property type="protein sequence ID" value="MEX1669222.1"/>
    <property type="molecule type" value="Genomic_DNA"/>
</dbReference>
<dbReference type="RefSeq" id="WP_368381493.1">
    <property type="nucleotide sequence ID" value="NZ_JBFRYA010000007.1"/>
</dbReference>
<feature type="chain" id="PRO_5046829501" description="GLTT repeat-containing protein" evidence="1">
    <location>
        <begin position="29"/>
        <end position="171"/>
    </location>
</feature>
<sequence length="171" mass="16587">MNTSKLKSNLLGISFAAAMAALPLTASAQLPSAGGLNSIASLSGGMGGLDGLGQITDIASTGTDALGVELPDFGFGLLDGGLATLSTLGADTLMAIVGGGGINAIPLLGGDISAFLTPEGLVSGLSALAADQELPIAIPVVGPHPLKLYAPVVLAIVSSQGVPVGDIPMPF</sequence>
<accession>A0ABV3U7F4</accession>
<evidence type="ECO:0000313" key="3">
    <source>
        <dbReference type="Proteomes" id="UP001557485"/>
    </source>
</evidence>
<keyword evidence="1" id="KW-0732">Signal</keyword>
<comment type="caution">
    <text evidence="2">The sequence shown here is derived from an EMBL/GenBank/DDBJ whole genome shotgun (WGS) entry which is preliminary data.</text>
</comment>
<evidence type="ECO:0008006" key="4">
    <source>
        <dbReference type="Google" id="ProtNLM"/>
    </source>
</evidence>
<proteinExistence type="predicted"/>